<dbReference type="Proteomes" id="UP000702209">
    <property type="component" value="Unassembled WGS sequence"/>
</dbReference>
<dbReference type="SUPFAM" id="SSF46785">
    <property type="entry name" value="Winged helix' DNA-binding domain"/>
    <property type="match status" value="1"/>
</dbReference>
<keyword evidence="7" id="KW-1185">Reference proteome</keyword>
<feature type="domain" description="HTH gntR-type" evidence="5">
    <location>
        <begin position="84"/>
        <end position="156"/>
    </location>
</feature>
<feature type="region of interest" description="Disordered" evidence="4">
    <location>
        <begin position="1"/>
        <end position="85"/>
    </location>
</feature>
<dbReference type="PROSITE" id="PS50949">
    <property type="entry name" value="HTH_GNTR"/>
    <property type="match status" value="1"/>
</dbReference>
<proteinExistence type="predicted"/>
<keyword evidence="2" id="KW-0238">DNA-binding</keyword>
<evidence type="ECO:0000256" key="4">
    <source>
        <dbReference type="SAM" id="MobiDB-lite"/>
    </source>
</evidence>
<feature type="compositionally biased region" description="Polar residues" evidence="4">
    <location>
        <begin position="43"/>
        <end position="55"/>
    </location>
</feature>
<comment type="caution">
    <text evidence="6">The sequence shown here is derived from an EMBL/GenBank/DDBJ whole genome shotgun (WGS) entry which is preliminary data.</text>
</comment>
<evidence type="ECO:0000259" key="5">
    <source>
        <dbReference type="PROSITE" id="PS50949"/>
    </source>
</evidence>
<evidence type="ECO:0000313" key="6">
    <source>
        <dbReference type="EMBL" id="MBF6301632.1"/>
    </source>
</evidence>
<dbReference type="InterPro" id="IPR011663">
    <property type="entry name" value="UTRA"/>
</dbReference>
<evidence type="ECO:0000256" key="2">
    <source>
        <dbReference type="ARBA" id="ARBA00023125"/>
    </source>
</evidence>
<reference evidence="6 7" key="1">
    <citation type="submission" date="2020-10" db="EMBL/GenBank/DDBJ databases">
        <title>Identification of Nocardia species via Next-generation sequencing and recognition of intraspecies genetic diversity.</title>
        <authorList>
            <person name="Li P."/>
            <person name="Li P."/>
            <person name="Lu B."/>
        </authorList>
    </citation>
    <scope>NUCLEOTIDE SEQUENCE [LARGE SCALE GENOMIC DNA]</scope>
    <source>
        <strain evidence="6 7">BJ06-0157</strain>
    </source>
</reference>
<evidence type="ECO:0000256" key="3">
    <source>
        <dbReference type="ARBA" id="ARBA00023163"/>
    </source>
</evidence>
<dbReference type="EMBL" id="JADLQX010000030">
    <property type="protein sequence ID" value="MBF6301632.1"/>
    <property type="molecule type" value="Genomic_DNA"/>
</dbReference>
<feature type="compositionally biased region" description="Basic and acidic residues" evidence="4">
    <location>
        <begin position="68"/>
        <end position="78"/>
    </location>
</feature>
<gene>
    <name evidence="6" type="ORF">IU459_29440</name>
</gene>
<dbReference type="InterPro" id="IPR050679">
    <property type="entry name" value="Bact_HTH_transcr_reg"/>
</dbReference>
<evidence type="ECO:0000256" key="1">
    <source>
        <dbReference type="ARBA" id="ARBA00023015"/>
    </source>
</evidence>
<dbReference type="Pfam" id="PF00392">
    <property type="entry name" value="GntR"/>
    <property type="match status" value="1"/>
</dbReference>
<dbReference type="SMART" id="SM00866">
    <property type="entry name" value="UTRA"/>
    <property type="match status" value="1"/>
</dbReference>
<dbReference type="Pfam" id="PF07702">
    <property type="entry name" value="UTRA"/>
    <property type="match status" value="1"/>
</dbReference>
<dbReference type="InterPro" id="IPR036390">
    <property type="entry name" value="WH_DNA-bd_sf"/>
</dbReference>
<keyword evidence="3" id="KW-0804">Transcription</keyword>
<dbReference type="PANTHER" id="PTHR44846">
    <property type="entry name" value="MANNOSYL-D-GLYCERATE TRANSPORT/METABOLISM SYSTEM REPRESSOR MNGR-RELATED"/>
    <property type="match status" value="1"/>
</dbReference>
<dbReference type="CDD" id="cd07377">
    <property type="entry name" value="WHTH_GntR"/>
    <property type="match status" value="1"/>
</dbReference>
<dbReference type="SMART" id="SM00345">
    <property type="entry name" value="HTH_GNTR"/>
    <property type="match status" value="1"/>
</dbReference>
<dbReference type="Gene3D" id="1.10.10.10">
    <property type="entry name" value="Winged helix-like DNA-binding domain superfamily/Winged helix DNA-binding domain"/>
    <property type="match status" value="1"/>
</dbReference>
<sequence>MHQHAPHDHTERRGQQPPEYQARGTGQRENTGQGRYQDKSGLHGTTSPNVWTEQSMDVLLRPNISQVKDLDRTKKEGSRVPTPNPRWREIAADLRRRVDTGEWPPGETLPSMRELASHYAANSHATVNRAIMHLIGEGILITDPLAPRRGVRVRARPRLVRAIDAHFAGDGADRTFEASTGADDVDVQITYTRQAPTDVAEMLGNEPVLVRTFRYLIQGTPHQIMRSWMPESVANRAGLRSPDDEVPGKSTNTWLTEAGVQLKHVVLTIESRLPTEEEARDLAMPTALPVMVRNRTVYDTDLVAAETSTTIVVADQIVYRAEFDLN</sequence>
<dbReference type="InterPro" id="IPR036388">
    <property type="entry name" value="WH-like_DNA-bd_sf"/>
</dbReference>
<organism evidence="6 7">
    <name type="scientific">Nocardia amamiensis</name>
    <dbReference type="NCBI Taxonomy" id="404578"/>
    <lineage>
        <taxon>Bacteria</taxon>
        <taxon>Bacillati</taxon>
        <taxon>Actinomycetota</taxon>
        <taxon>Actinomycetes</taxon>
        <taxon>Mycobacteriales</taxon>
        <taxon>Nocardiaceae</taxon>
        <taxon>Nocardia</taxon>
    </lineage>
</organism>
<keyword evidence="1" id="KW-0805">Transcription regulation</keyword>
<evidence type="ECO:0000313" key="7">
    <source>
        <dbReference type="Proteomes" id="UP000702209"/>
    </source>
</evidence>
<dbReference type="InterPro" id="IPR000524">
    <property type="entry name" value="Tscrpt_reg_HTH_GntR"/>
</dbReference>
<dbReference type="InterPro" id="IPR028978">
    <property type="entry name" value="Chorismate_lyase_/UTRA_dom_sf"/>
</dbReference>
<feature type="compositionally biased region" description="Basic and acidic residues" evidence="4">
    <location>
        <begin position="1"/>
        <end position="14"/>
    </location>
</feature>
<dbReference type="PANTHER" id="PTHR44846:SF17">
    <property type="entry name" value="GNTR-FAMILY TRANSCRIPTIONAL REGULATOR"/>
    <property type="match status" value="1"/>
</dbReference>
<protein>
    <submittedName>
        <fullName evidence="6">GntR family transcriptional regulator</fullName>
    </submittedName>
</protein>
<dbReference type="SUPFAM" id="SSF64288">
    <property type="entry name" value="Chorismate lyase-like"/>
    <property type="match status" value="1"/>
</dbReference>
<name>A0ABS0CYF3_9NOCA</name>
<accession>A0ABS0CYF3</accession>
<dbReference type="Gene3D" id="3.40.1410.10">
    <property type="entry name" value="Chorismate lyase-like"/>
    <property type="match status" value="1"/>
</dbReference>